<name>F0Y759_AURAN</name>
<evidence type="ECO:0000256" key="7">
    <source>
        <dbReference type="ARBA" id="ARBA00022516"/>
    </source>
</evidence>
<evidence type="ECO:0000256" key="2">
    <source>
        <dbReference type="ARBA" id="ARBA00004141"/>
    </source>
</evidence>
<reference evidence="20 21" key="1">
    <citation type="journal article" date="2011" name="Proc. Natl. Acad. Sci. U.S.A.">
        <title>Niche of harmful alga Aureococcus anophagefferens revealed through ecogenomics.</title>
        <authorList>
            <person name="Gobler C.J."/>
            <person name="Berry D.L."/>
            <person name="Dyhrman S.T."/>
            <person name="Wilhelm S.W."/>
            <person name="Salamov A."/>
            <person name="Lobanov A.V."/>
            <person name="Zhang Y."/>
            <person name="Collier J.L."/>
            <person name="Wurch L.L."/>
            <person name="Kustka A.B."/>
            <person name="Dill B.D."/>
            <person name="Shah M."/>
            <person name="VerBerkmoes N.C."/>
            <person name="Kuo A."/>
            <person name="Terry A."/>
            <person name="Pangilinan J."/>
            <person name="Lindquist E.A."/>
            <person name="Lucas S."/>
            <person name="Paulsen I.T."/>
            <person name="Hattenrath-Lehmann T.K."/>
            <person name="Talmage S.C."/>
            <person name="Walker E.A."/>
            <person name="Koch F."/>
            <person name="Burson A.M."/>
            <person name="Marcoval M.A."/>
            <person name="Tang Y.Z."/>
            <person name="Lecleir G.R."/>
            <person name="Coyne K.J."/>
            <person name="Berg G.M."/>
            <person name="Bertrand E.M."/>
            <person name="Saito M.A."/>
            <person name="Gladyshev V.N."/>
            <person name="Grigoriev I.V."/>
        </authorList>
    </citation>
    <scope>NUCLEOTIDE SEQUENCE [LARGE SCALE GENOMIC DNA]</scope>
    <source>
        <strain evidence="21">CCMP 1984</strain>
    </source>
</reference>
<dbReference type="OMA" id="FFAYMYF"/>
<dbReference type="RefSeq" id="XP_009035979.1">
    <property type="nucleotide sequence ID" value="XM_009037731.1"/>
</dbReference>
<keyword evidence="13 19" id="KW-0472">Membrane</keyword>
<feature type="transmembrane region" description="Helical" evidence="19">
    <location>
        <begin position="45"/>
        <end position="63"/>
    </location>
</feature>
<dbReference type="eggNOG" id="KOG1440">
    <property type="taxonomic scope" value="Eukaryota"/>
</dbReference>
<comment type="pathway">
    <text evidence="3">Phospholipid metabolism; CDP-diacylglycerol biosynthesis; CDP-diacylglycerol from sn-glycerol 3-phosphate: step 3/3.</text>
</comment>
<accession>F0Y759</accession>
<dbReference type="KEGG" id="aaf:AURANDRAFT_3513"/>
<dbReference type="InParanoid" id="F0Y759"/>
<evidence type="ECO:0000256" key="16">
    <source>
        <dbReference type="ARBA" id="ARBA00029893"/>
    </source>
</evidence>
<proteinExistence type="inferred from homology"/>
<keyword evidence="14" id="KW-0594">Phospholipid biosynthesis</keyword>
<evidence type="ECO:0000256" key="12">
    <source>
        <dbReference type="ARBA" id="ARBA00023098"/>
    </source>
</evidence>
<feature type="transmembrane region" description="Helical" evidence="19">
    <location>
        <begin position="6"/>
        <end position="24"/>
    </location>
</feature>
<keyword evidence="8" id="KW-0808">Transferase</keyword>
<keyword evidence="11 19" id="KW-1133">Transmembrane helix</keyword>
<dbReference type="GO" id="GO:0016024">
    <property type="term" value="P:CDP-diacylglycerol biosynthetic process"/>
    <property type="evidence" value="ECO:0007669"/>
    <property type="project" value="UniProtKB-UniPathway"/>
</dbReference>
<dbReference type="InterPro" id="IPR016720">
    <property type="entry name" value="PC_Trfase_euk"/>
</dbReference>
<comment type="similarity">
    <text evidence="5">Belongs to the CDS family.</text>
</comment>
<evidence type="ECO:0000256" key="19">
    <source>
        <dbReference type="SAM" id="Phobius"/>
    </source>
</evidence>
<protein>
    <recommendedName>
        <fullName evidence="6">phosphatidate cytidylyltransferase</fullName>
        <ecNumber evidence="6">2.7.7.41</ecNumber>
    </recommendedName>
    <alternativeName>
        <fullName evidence="16">CDP-diacylglycerol synthase</fullName>
    </alternativeName>
    <alternativeName>
        <fullName evidence="17">CDP-diglyceride pyrophosphorylase</fullName>
    </alternativeName>
    <alternativeName>
        <fullName evidence="18">CDP-diglyceride synthase</fullName>
    </alternativeName>
</protein>
<evidence type="ECO:0000256" key="11">
    <source>
        <dbReference type="ARBA" id="ARBA00022989"/>
    </source>
</evidence>
<evidence type="ECO:0000256" key="3">
    <source>
        <dbReference type="ARBA" id="ARBA00005119"/>
    </source>
</evidence>
<keyword evidence="12" id="KW-0443">Lipid metabolism</keyword>
<comment type="subcellular location">
    <subcellularLocation>
        <location evidence="2">Membrane</location>
        <topology evidence="2">Multi-pass membrane protein</topology>
    </subcellularLocation>
</comment>
<feature type="transmembrane region" description="Helical" evidence="19">
    <location>
        <begin position="252"/>
        <end position="274"/>
    </location>
</feature>
<gene>
    <name evidence="20" type="ORF">AURANDRAFT_3513</name>
</gene>
<keyword evidence="10" id="KW-0548">Nucleotidyltransferase</keyword>
<feature type="transmembrane region" description="Helical" evidence="19">
    <location>
        <begin position="83"/>
        <end position="103"/>
    </location>
</feature>
<evidence type="ECO:0000256" key="6">
    <source>
        <dbReference type="ARBA" id="ARBA00012487"/>
    </source>
</evidence>
<comment type="catalytic activity">
    <reaction evidence="1">
        <text>a 1,2-diacyl-sn-glycero-3-phosphate + CTP + H(+) = a CDP-1,2-diacyl-sn-glycerol + diphosphate</text>
        <dbReference type="Rhea" id="RHEA:16229"/>
        <dbReference type="ChEBI" id="CHEBI:15378"/>
        <dbReference type="ChEBI" id="CHEBI:33019"/>
        <dbReference type="ChEBI" id="CHEBI:37563"/>
        <dbReference type="ChEBI" id="CHEBI:58332"/>
        <dbReference type="ChEBI" id="CHEBI:58608"/>
        <dbReference type="EC" id="2.7.7.41"/>
    </reaction>
</comment>
<evidence type="ECO:0000256" key="8">
    <source>
        <dbReference type="ARBA" id="ARBA00022679"/>
    </source>
</evidence>
<evidence type="ECO:0000256" key="4">
    <source>
        <dbReference type="ARBA" id="ARBA00005189"/>
    </source>
</evidence>
<feature type="transmembrane region" description="Helical" evidence="19">
    <location>
        <begin position="181"/>
        <end position="200"/>
    </location>
</feature>
<feature type="transmembrane region" description="Helical" evidence="19">
    <location>
        <begin position="139"/>
        <end position="160"/>
    </location>
</feature>
<evidence type="ECO:0000256" key="17">
    <source>
        <dbReference type="ARBA" id="ARBA00032396"/>
    </source>
</evidence>
<keyword evidence="7" id="KW-0444">Lipid biosynthesis</keyword>
<dbReference type="GO" id="GO:0004605">
    <property type="term" value="F:phosphatidate cytidylyltransferase activity"/>
    <property type="evidence" value="ECO:0007669"/>
    <property type="project" value="UniProtKB-EC"/>
</dbReference>
<evidence type="ECO:0000256" key="9">
    <source>
        <dbReference type="ARBA" id="ARBA00022692"/>
    </source>
</evidence>
<dbReference type="Proteomes" id="UP000002729">
    <property type="component" value="Unassembled WGS sequence"/>
</dbReference>
<evidence type="ECO:0000313" key="20">
    <source>
        <dbReference type="EMBL" id="EGB09268.1"/>
    </source>
</evidence>
<dbReference type="EMBL" id="GL833126">
    <property type="protein sequence ID" value="EGB09268.1"/>
    <property type="molecule type" value="Genomic_DNA"/>
</dbReference>
<evidence type="ECO:0000256" key="10">
    <source>
        <dbReference type="ARBA" id="ARBA00022695"/>
    </source>
</evidence>
<evidence type="ECO:0000313" key="21">
    <source>
        <dbReference type="Proteomes" id="UP000002729"/>
    </source>
</evidence>
<dbReference type="PANTHER" id="PTHR13773:SF8">
    <property type="entry name" value="PHOSPHATIDATE CYTIDYLYLTRANSFERASE, PHOTORECEPTOR-SPECIFIC"/>
    <property type="match status" value="1"/>
</dbReference>
<dbReference type="EC" id="2.7.7.41" evidence="6"/>
<evidence type="ECO:0000256" key="5">
    <source>
        <dbReference type="ARBA" id="ARBA00010185"/>
    </source>
</evidence>
<evidence type="ECO:0000256" key="15">
    <source>
        <dbReference type="ARBA" id="ARBA00023264"/>
    </source>
</evidence>
<evidence type="ECO:0000256" key="1">
    <source>
        <dbReference type="ARBA" id="ARBA00001698"/>
    </source>
</evidence>
<dbReference type="GO" id="GO:0005789">
    <property type="term" value="C:endoplasmic reticulum membrane"/>
    <property type="evidence" value="ECO:0007669"/>
    <property type="project" value="TreeGrafter"/>
</dbReference>
<evidence type="ECO:0000256" key="18">
    <source>
        <dbReference type="ARBA" id="ARBA00033406"/>
    </source>
</evidence>
<feature type="transmembrane region" description="Helical" evidence="19">
    <location>
        <begin position="115"/>
        <end position="133"/>
    </location>
</feature>
<dbReference type="UniPathway" id="UPA00557">
    <property type="reaction ID" value="UER00614"/>
</dbReference>
<dbReference type="AlphaFoldDB" id="F0Y759"/>
<evidence type="ECO:0000256" key="14">
    <source>
        <dbReference type="ARBA" id="ARBA00023209"/>
    </source>
</evidence>
<feature type="non-terminal residue" evidence="20">
    <location>
        <position position="318"/>
    </location>
</feature>
<dbReference type="OrthoDB" id="10260889at2759"/>
<keyword evidence="21" id="KW-1185">Reference proteome</keyword>
<sequence>VWAGHFYVCLLIMLLQTMAFREIVSVRYSEYKSVDGAGRLPLFRTLQWGWYYVALVFVYGDFIKEFAYSHERGQDVLLHYARHHEALAFAGYCLVFMLSVWTLTADNVKYQVGQLSWTIVTLCIVVGQMKFVAHNIFDGLFWFFFPAWLVINNDCWAYAWGATLGRRLVKAPFFKLSPKKTWEGFLGALFSTVAVAYYTAPLFARSQWLVCPAAEITLVAHKTLSCETRAVFVKQAEYDVLGLFTLEGVAPIQLHAVCFALFASIVAPFGGFLASAIKRAYHVKDFDSIIPGHGGVTDRVDCEFIMALFVYVYHKTFI</sequence>
<dbReference type="PANTHER" id="PTHR13773">
    <property type="entry name" value="PHOSPHATIDATE CYTIDYLYLTRANSFERASE"/>
    <property type="match status" value="1"/>
</dbReference>
<keyword evidence="9 19" id="KW-0812">Transmembrane</keyword>
<feature type="non-terminal residue" evidence="20">
    <location>
        <position position="1"/>
    </location>
</feature>
<evidence type="ECO:0000256" key="13">
    <source>
        <dbReference type="ARBA" id="ARBA00023136"/>
    </source>
</evidence>
<dbReference type="GeneID" id="20221552"/>
<comment type="pathway">
    <text evidence="4">Lipid metabolism.</text>
</comment>
<keyword evidence="15" id="KW-1208">Phospholipid metabolism</keyword>
<dbReference type="Pfam" id="PF01148">
    <property type="entry name" value="CTP_transf_1"/>
    <property type="match status" value="1"/>
</dbReference>
<organism evidence="21">
    <name type="scientific">Aureococcus anophagefferens</name>
    <name type="common">Harmful bloom alga</name>
    <dbReference type="NCBI Taxonomy" id="44056"/>
    <lineage>
        <taxon>Eukaryota</taxon>
        <taxon>Sar</taxon>
        <taxon>Stramenopiles</taxon>
        <taxon>Ochrophyta</taxon>
        <taxon>Pelagophyceae</taxon>
        <taxon>Pelagomonadales</taxon>
        <taxon>Pelagomonadaceae</taxon>
        <taxon>Aureococcus</taxon>
    </lineage>
</organism>